<gene>
    <name evidence="4" type="ORF">KX01_734</name>
</gene>
<dbReference type="AlphaFoldDB" id="A0A1J0KT92"/>
<dbReference type="SUPFAM" id="SSF64288">
    <property type="entry name" value="Chorismate lyase-like"/>
    <property type="match status" value="1"/>
</dbReference>
<dbReference type="STRING" id="1542390.KX01_734"/>
<reference evidence="5" key="1">
    <citation type="submission" date="2014-10" db="EMBL/GenBank/DDBJ databases">
        <authorList>
            <person name="Kuske C.R."/>
            <person name="Challacombe J.F."/>
            <person name="Daligault H.E."/>
            <person name="Davenport K.W."/>
            <person name="Johnson S.L."/>
            <person name="Siddaramappa S."/>
            <person name="Petersen J.M."/>
        </authorList>
    </citation>
    <scope>NUCLEOTIDE SEQUENCE [LARGE SCALE GENOMIC DNA]</scope>
    <source>
        <strain evidence="5">CA97-1460</strain>
    </source>
</reference>
<evidence type="ECO:0000256" key="3">
    <source>
        <dbReference type="ARBA" id="ARBA00023239"/>
    </source>
</evidence>
<evidence type="ECO:0000313" key="4">
    <source>
        <dbReference type="EMBL" id="APC96862.1"/>
    </source>
</evidence>
<dbReference type="KEGG" id="frc:KX01_734"/>
<evidence type="ECO:0000313" key="5">
    <source>
        <dbReference type="Proteomes" id="UP000182521"/>
    </source>
</evidence>
<keyword evidence="1" id="KW-0963">Cytoplasm</keyword>
<sequence>MEILTNIDEKHYEFWLRDAKHLTIALKKYYSEITLTKHSQELEDLNSFERNLLNKDNSIVRKISLNSDEKELVYARTIVPIDTYVFFKERFESLGENPIGESFLYNNDNFLRSDFIVRKLSNKEFQQETNRSVTNDYVFSRSSIFSLKEQNNLKVLITEYFLGIKNLVEKRSLNVK</sequence>
<accession>A0A1J0KT92</accession>
<dbReference type="InterPro" id="IPR007440">
    <property type="entry name" value="Chorismate--pyruvate_lyase"/>
</dbReference>
<dbReference type="RefSeq" id="WP_071663696.1">
    <property type="nucleotide sequence ID" value="NZ_CP009654.1"/>
</dbReference>
<keyword evidence="3 4" id="KW-0456">Lyase</keyword>
<dbReference type="GO" id="GO:0006744">
    <property type="term" value="P:ubiquinone biosynthetic process"/>
    <property type="evidence" value="ECO:0007669"/>
    <property type="project" value="UniProtKB-KW"/>
</dbReference>
<dbReference type="PANTHER" id="PTHR38683">
    <property type="entry name" value="CHORISMATE PYRUVATE-LYASE"/>
    <property type="match status" value="1"/>
</dbReference>
<protein>
    <submittedName>
        <fullName evidence="4">Chorismate lyase family protein</fullName>
    </submittedName>
</protein>
<dbReference type="GO" id="GO:0005829">
    <property type="term" value="C:cytosol"/>
    <property type="evidence" value="ECO:0007669"/>
    <property type="project" value="TreeGrafter"/>
</dbReference>
<name>A0A1J0KT92_9GAMM</name>
<dbReference type="OrthoDB" id="5604342at2"/>
<dbReference type="Gene3D" id="3.40.1410.10">
    <property type="entry name" value="Chorismate lyase-like"/>
    <property type="match status" value="1"/>
</dbReference>
<dbReference type="Pfam" id="PF04345">
    <property type="entry name" value="Chor_lyase"/>
    <property type="match status" value="1"/>
</dbReference>
<dbReference type="Proteomes" id="UP000182521">
    <property type="component" value="Chromosome"/>
</dbReference>
<dbReference type="GO" id="GO:0008813">
    <property type="term" value="F:chorismate lyase activity"/>
    <property type="evidence" value="ECO:0007669"/>
    <property type="project" value="InterPro"/>
</dbReference>
<evidence type="ECO:0000256" key="2">
    <source>
        <dbReference type="ARBA" id="ARBA00022688"/>
    </source>
</evidence>
<evidence type="ECO:0000256" key="1">
    <source>
        <dbReference type="ARBA" id="ARBA00022490"/>
    </source>
</evidence>
<dbReference type="PANTHER" id="PTHR38683:SF1">
    <property type="entry name" value="CHORISMATE PYRUVATE-LYASE"/>
    <property type="match status" value="1"/>
</dbReference>
<dbReference type="EMBL" id="CP009654">
    <property type="protein sequence ID" value="APC96862.1"/>
    <property type="molecule type" value="Genomic_DNA"/>
</dbReference>
<keyword evidence="5" id="KW-1185">Reference proteome</keyword>
<proteinExistence type="predicted"/>
<organism evidence="4 5">
    <name type="scientific">Francisella frigiditurris</name>
    <dbReference type="NCBI Taxonomy" id="1542390"/>
    <lineage>
        <taxon>Bacteria</taxon>
        <taxon>Pseudomonadati</taxon>
        <taxon>Pseudomonadota</taxon>
        <taxon>Gammaproteobacteria</taxon>
        <taxon>Thiotrichales</taxon>
        <taxon>Francisellaceae</taxon>
        <taxon>Francisella</taxon>
    </lineage>
</organism>
<dbReference type="InterPro" id="IPR028978">
    <property type="entry name" value="Chorismate_lyase_/UTRA_dom_sf"/>
</dbReference>
<keyword evidence="2" id="KW-0831">Ubiquinone biosynthesis</keyword>